<dbReference type="Gene3D" id="3.20.20.80">
    <property type="entry name" value="Glycosidases"/>
    <property type="match status" value="1"/>
</dbReference>
<proteinExistence type="evidence at transcript level"/>
<feature type="compositionally biased region" description="Low complexity" evidence="7">
    <location>
        <begin position="262"/>
        <end position="294"/>
    </location>
</feature>
<evidence type="ECO:0000256" key="7">
    <source>
        <dbReference type="SAM" id="MobiDB-lite"/>
    </source>
</evidence>
<comment type="similarity">
    <text evidence="2 6">Belongs to the glycosyl hydrolase 5 (cellulase A) family.</text>
</comment>
<dbReference type="EMBL" id="MT648421">
    <property type="protein sequence ID" value="QNJ99265.1"/>
    <property type="molecule type" value="mRNA"/>
</dbReference>
<protein>
    <recommendedName>
        <fullName evidence="3">cellulase</fullName>
        <ecNumber evidence="3">3.2.1.4</ecNumber>
    </recommendedName>
</protein>
<sequence>MNEPHDQDTNVLAKTIQAAVNAIREAGATSQTIIIPGNSWDNAKVWASGANAPILQVTDPAGGVDKLLLDVHKYIDGDGSGTSHECTNNGLDMLEPLVAYLKQQGRRAIVTEIGGAVTSSCLNYLPQTMKYIAENEEQIVGFTAWSAGSFQPYPNYELSLTPNADGSDNEIFLKAIKPFLPGANAAPIKTTAASSTAPAKTSTVVQSSAAAQSSAAVQSSAAPVETVAPVESAAPIESAAPVQSSASAPAVSPAASSAYSQAPSSQVLETQPVPSSTAAATPASSSAYPQAPSSKVTETQPAPTSAAPATSSAAAVEGNLQTFTEALGGITAPPVTAEGMFYRQSGQRYNFLIDALNQSCYVQMDKCQLAANKGGNKAPLTVENCNGAQIQACLKAAQAAAH</sequence>
<feature type="region of interest" description="Disordered" evidence="7">
    <location>
        <begin position="262"/>
        <end position="313"/>
    </location>
</feature>
<dbReference type="EC" id="3.2.1.4" evidence="3"/>
<reference evidence="9" key="1">
    <citation type="submission" date="2020-06" db="EMBL/GenBank/DDBJ databases">
        <authorList>
            <person name="Geetha Valliammai M."/>
            <person name="Gopal N.O."/>
            <person name="Anandham R."/>
        </authorList>
    </citation>
    <scope>NUCLEOTIDE SEQUENCE</scope>
    <source>
        <strain evidence="9">YES5</strain>
    </source>
</reference>
<evidence type="ECO:0000256" key="4">
    <source>
        <dbReference type="ARBA" id="ARBA00022801"/>
    </source>
</evidence>
<feature type="compositionally biased region" description="Low complexity" evidence="7">
    <location>
        <begin position="301"/>
        <end position="313"/>
    </location>
</feature>
<evidence type="ECO:0000256" key="6">
    <source>
        <dbReference type="RuleBase" id="RU361153"/>
    </source>
</evidence>
<evidence type="ECO:0000256" key="1">
    <source>
        <dbReference type="ARBA" id="ARBA00000966"/>
    </source>
</evidence>
<keyword evidence="5 6" id="KW-0326">Glycosidase</keyword>
<evidence type="ECO:0000256" key="5">
    <source>
        <dbReference type="ARBA" id="ARBA00023295"/>
    </source>
</evidence>
<evidence type="ECO:0000313" key="9">
    <source>
        <dbReference type="EMBL" id="QNJ99265.1"/>
    </source>
</evidence>
<dbReference type="PANTHER" id="PTHR34142">
    <property type="entry name" value="ENDO-BETA-1,4-GLUCANASE A"/>
    <property type="match status" value="1"/>
</dbReference>
<dbReference type="GO" id="GO:0009251">
    <property type="term" value="P:glucan catabolic process"/>
    <property type="evidence" value="ECO:0007669"/>
    <property type="project" value="TreeGrafter"/>
</dbReference>
<organism evidence="9">
    <name type="scientific">Trichosporon asahii</name>
    <dbReference type="NCBI Taxonomy" id="82508"/>
    <lineage>
        <taxon>Eukaryota</taxon>
        <taxon>Fungi</taxon>
        <taxon>Dikarya</taxon>
        <taxon>Basidiomycota</taxon>
        <taxon>Agaricomycotina</taxon>
        <taxon>Tremellomycetes</taxon>
        <taxon>Trichosporonales</taxon>
        <taxon>Trichosporonaceae</taxon>
        <taxon>Trichosporon</taxon>
    </lineage>
</organism>
<evidence type="ECO:0000256" key="3">
    <source>
        <dbReference type="ARBA" id="ARBA00012601"/>
    </source>
</evidence>
<dbReference type="PANTHER" id="PTHR34142:SF5">
    <property type="entry name" value="CBM1 DOMAIN-CONTAINING PROTEIN"/>
    <property type="match status" value="1"/>
</dbReference>
<dbReference type="InterPro" id="IPR017853">
    <property type="entry name" value="GH"/>
</dbReference>
<evidence type="ECO:0000259" key="8">
    <source>
        <dbReference type="Pfam" id="PF00150"/>
    </source>
</evidence>
<evidence type="ECO:0000256" key="2">
    <source>
        <dbReference type="ARBA" id="ARBA00005641"/>
    </source>
</evidence>
<dbReference type="InterPro" id="IPR001547">
    <property type="entry name" value="Glyco_hydro_5"/>
</dbReference>
<feature type="domain" description="Glycoside hydrolase family 5" evidence="8">
    <location>
        <begin position="1"/>
        <end position="147"/>
    </location>
</feature>
<dbReference type="Pfam" id="PF00150">
    <property type="entry name" value="Cellulase"/>
    <property type="match status" value="1"/>
</dbReference>
<accession>A0A7H9SS28</accession>
<name>A0A7H9SS28_9TREE</name>
<keyword evidence="4 6" id="KW-0378">Hydrolase</keyword>
<dbReference type="AlphaFoldDB" id="A0A7H9SS28"/>
<dbReference type="SUPFAM" id="SSF51445">
    <property type="entry name" value="(Trans)glycosidases"/>
    <property type="match status" value="1"/>
</dbReference>
<dbReference type="GO" id="GO:0008810">
    <property type="term" value="F:cellulase activity"/>
    <property type="evidence" value="ECO:0007669"/>
    <property type="project" value="UniProtKB-EC"/>
</dbReference>
<comment type="catalytic activity">
    <reaction evidence="1">
        <text>Endohydrolysis of (1-&gt;4)-beta-D-glucosidic linkages in cellulose, lichenin and cereal beta-D-glucans.</text>
        <dbReference type="EC" id="3.2.1.4"/>
    </reaction>
</comment>